<keyword evidence="7" id="KW-1185">Reference proteome</keyword>
<dbReference type="EMBL" id="CP138359">
    <property type="protein sequence ID" value="WPF82696.1"/>
    <property type="molecule type" value="Genomic_DNA"/>
</dbReference>
<evidence type="ECO:0000256" key="3">
    <source>
        <dbReference type="ARBA" id="ARBA00023295"/>
    </source>
</evidence>
<evidence type="ECO:0000256" key="2">
    <source>
        <dbReference type="ARBA" id="ARBA00022801"/>
    </source>
</evidence>
<organism evidence="6 7">
    <name type="scientific">Sanguibacter biliveldensis</name>
    <dbReference type="NCBI Taxonomy" id="3030830"/>
    <lineage>
        <taxon>Bacteria</taxon>
        <taxon>Bacillati</taxon>
        <taxon>Actinomycetota</taxon>
        <taxon>Actinomycetes</taxon>
        <taxon>Micrococcales</taxon>
        <taxon>Sanguibacteraceae</taxon>
        <taxon>Sanguibacter</taxon>
    </lineage>
</organism>
<feature type="compositionally biased region" description="Basic and acidic residues" evidence="5">
    <location>
        <begin position="7"/>
        <end position="25"/>
    </location>
</feature>
<feature type="region of interest" description="Disordered" evidence="5">
    <location>
        <begin position="1"/>
        <end position="25"/>
    </location>
</feature>
<dbReference type="InterPro" id="IPR001360">
    <property type="entry name" value="Glyco_hydro_1"/>
</dbReference>
<keyword evidence="2" id="KW-0378">Hydrolase</keyword>
<dbReference type="AlphaFoldDB" id="A0AAF1BYC5"/>
<proteinExistence type="inferred from homology"/>
<dbReference type="GO" id="GO:0005975">
    <property type="term" value="P:carbohydrate metabolic process"/>
    <property type="evidence" value="ECO:0007669"/>
    <property type="project" value="InterPro"/>
</dbReference>
<accession>A0AAF1BYC5</accession>
<gene>
    <name evidence="6" type="ORF">SANBI_000307</name>
</gene>
<dbReference type="PANTHER" id="PTHR10353">
    <property type="entry name" value="GLYCOSYL HYDROLASE"/>
    <property type="match status" value="1"/>
</dbReference>
<dbReference type="KEGG" id="sbil:SANBI_000307"/>
<keyword evidence="3" id="KW-0326">Glycosidase</keyword>
<evidence type="ECO:0000256" key="4">
    <source>
        <dbReference type="RuleBase" id="RU003690"/>
    </source>
</evidence>
<name>A0AAF1BYC5_9MICO</name>
<dbReference type="PANTHER" id="PTHR10353:SF36">
    <property type="entry name" value="LP05116P"/>
    <property type="match status" value="1"/>
</dbReference>
<comment type="similarity">
    <text evidence="1 4">Belongs to the glycosyl hydrolase 1 family.</text>
</comment>
<dbReference type="GO" id="GO:0008422">
    <property type="term" value="F:beta-glucosidase activity"/>
    <property type="evidence" value="ECO:0007669"/>
    <property type="project" value="TreeGrafter"/>
</dbReference>
<evidence type="ECO:0000313" key="7">
    <source>
        <dbReference type="Proteomes" id="UP001304340"/>
    </source>
</evidence>
<feature type="compositionally biased region" description="Acidic residues" evidence="5">
    <location>
        <begin position="448"/>
        <end position="457"/>
    </location>
</feature>
<dbReference type="RefSeq" id="WP_319158294.1">
    <property type="nucleotide sequence ID" value="NZ_CP138359.1"/>
</dbReference>
<dbReference type="InterPro" id="IPR017853">
    <property type="entry name" value="GH"/>
</dbReference>
<dbReference type="Pfam" id="PF00232">
    <property type="entry name" value="Glyco_hydro_1"/>
    <property type="match status" value="1"/>
</dbReference>
<sequence length="472" mass="52044">MSAADRASGRAPDRDSGRDSGRAPRWYEDGALHFGLGIEDTFVPQGGPGERPIDEYELTDHYARYSEDLGLASDAGATFMRWGVPWHRVNPERGTWDWSWVDRVVDRFGELGLRPVIDLLHYGTPLWLDGQFSNPDYPEVVAEYGVAFAERYGDRVTDYTPVNEPMIHALFCGVYGYWPPYLTGDSGLTTMVRALGEGFVRTQRGITEVLGDRATFMHVDASMRYAGDVHGQHRATAERLRHQAHLVEDLVTGRVDDQHPLAGVLLGHGMDDTSLAWFADHAVRPDIVGVNYYPRISTELFEEGVHHAGGFADPRPAQDAGVAGLVEVLLEAERRHGAPVMLTETAVTAPVADRVAWLHESVAAIRTLRSLGHDIVGYTWWPVFDMYEWTYRHGTAPREEYLLTMGLWDLVEDGRGGLDRRRTPVADTFRALATDVRANGAVGADGADGPDDADDSTGTDSAAGAAEETRVA</sequence>
<dbReference type="Gene3D" id="3.20.20.80">
    <property type="entry name" value="Glycosidases"/>
    <property type="match status" value="1"/>
</dbReference>
<evidence type="ECO:0000313" key="6">
    <source>
        <dbReference type="EMBL" id="WPF82696.1"/>
    </source>
</evidence>
<protein>
    <submittedName>
        <fullName evidence="6">Family 1 glycosylhydrolase</fullName>
    </submittedName>
</protein>
<evidence type="ECO:0000256" key="1">
    <source>
        <dbReference type="ARBA" id="ARBA00010838"/>
    </source>
</evidence>
<dbReference type="SUPFAM" id="SSF51445">
    <property type="entry name" value="(Trans)glycosidases"/>
    <property type="match status" value="1"/>
</dbReference>
<dbReference type="Proteomes" id="UP001304340">
    <property type="component" value="Chromosome"/>
</dbReference>
<feature type="region of interest" description="Disordered" evidence="5">
    <location>
        <begin position="440"/>
        <end position="472"/>
    </location>
</feature>
<reference evidence="7" key="1">
    <citation type="submission" date="2023-11" db="EMBL/GenBank/DDBJ databases">
        <authorList>
            <person name="Helweg L.P."/>
            <person name="Kiel A."/>
            <person name="Hitz F."/>
            <person name="Ruckert-Reed C."/>
            <person name="Busche T."/>
            <person name="Kaltschmidt B."/>
            <person name="Kaltschmidt C."/>
        </authorList>
    </citation>
    <scope>NUCLEOTIDE SEQUENCE [LARGE SCALE GENOMIC DNA]</scope>
    <source>
        <strain evidence="7">4.1</strain>
    </source>
</reference>
<evidence type="ECO:0000256" key="5">
    <source>
        <dbReference type="SAM" id="MobiDB-lite"/>
    </source>
</evidence>